<dbReference type="InterPro" id="IPR001119">
    <property type="entry name" value="SLH_dom"/>
</dbReference>
<feature type="signal peptide" evidence="2">
    <location>
        <begin position="1"/>
        <end position="29"/>
    </location>
</feature>
<name>A0A926EEQ5_9FIRM</name>
<keyword evidence="1" id="KW-0677">Repeat</keyword>
<dbReference type="AlphaFoldDB" id="A0A926EEQ5"/>
<evidence type="ECO:0000313" key="4">
    <source>
        <dbReference type="EMBL" id="MBC8578174.1"/>
    </source>
</evidence>
<reference evidence="4" key="1">
    <citation type="submission" date="2020-08" db="EMBL/GenBank/DDBJ databases">
        <title>Genome public.</title>
        <authorList>
            <person name="Liu C."/>
            <person name="Sun Q."/>
        </authorList>
    </citation>
    <scope>NUCLEOTIDE SEQUENCE</scope>
    <source>
        <strain evidence="4">NSJ-12</strain>
    </source>
</reference>
<feature type="domain" description="SLH" evidence="3">
    <location>
        <begin position="169"/>
        <end position="232"/>
    </location>
</feature>
<evidence type="ECO:0000256" key="1">
    <source>
        <dbReference type="ARBA" id="ARBA00022737"/>
    </source>
</evidence>
<protein>
    <submittedName>
        <fullName evidence="4">S-layer homology domain-containing protein</fullName>
    </submittedName>
</protein>
<dbReference type="PROSITE" id="PS51272">
    <property type="entry name" value="SLH"/>
    <property type="match status" value="2"/>
</dbReference>
<dbReference type="RefSeq" id="WP_249331239.1">
    <property type="nucleotide sequence ID" value="NZ_JACRSY010000002.1"/>
</dbReference>
<organism evidence="4 5">
    <name type="scientific">Zhenhengia yiwuensis</name>
    <dbReference type="NCBI Taxonomy" id="2763666"/>
    <lineage>
        <taxon>Bacteria</taxon>
        <taxon>Bacillati</taxon>
        <taxon>Bacillota</taxon>
        <taxon>Clostridia</taxon>
        <taxon>Lachnospirales</taxon>
        <taxon>Lachnospiraceae</taxon>
        <taxon>Zhenhengia</taxon>
    </lineage>
</organism>
<feature type="domain" description="SLH" evidence="3">
    <location>
        <begin position="46"/>
        <end position="109"/>
    </location>
</feature>
<dbReference type="Proteomes" id="UP000655830">
    <property type="component" value="Unassembled WGS sequence"/>
</dbReference>
<keyword evidence="5" id="KW-1185">Reference proteome</keyword>
<evidence type="ECO:0000259" key="3">
    <source>
        <dbReference type="PROSITE" id="PS51272"/>
    </source>
</evidence>
<accession>A0A926EEQ5</accession>
<evidence type="ECO:0000256" key="2">
    <source>
        <dbReference type="SAM" id="SignalP"/>
    </source>
</evidence>
<sequence length="459" mass="51538">MCKNKLRQVLMSGALAVSVVLVGASPTYAYTNKMLSHHFTAVSEYKNNTFSDVALKDWFSSSVQSVYELGLMAGESEDKFNPNSSITVAQSIAIASRVHAIYHTGSQDVLNKYSGDKWYSGVEQYAIENGLIKQGDFTSESMNRPATRAELIYILDGAIPDTMLEPIHSISNIKDMSMSSKYSSEMYKMLNAGVISGYQDNTIKPNNKITRAETSAIVNRLIKPSERVKIENIANAKQYDSTFHVQVNGAIMKNSDMVSATFELTDSKGNSFGTLTTSKENATEWYSNILKFNVPKYKEGDVFRLYLRNYDANVEGVYFNSIEELELKKNHYVEIKVTQGISEDTNKPILYGASETEYIPEINIFATNPNNIGIAFELDGQYKDGIYFYVKDLVTGQETGYSSIDTYIPYLKESNSQLEVTLESEHFVMVIDGKETKSTLIDFNKYEDGLIKLKVKKIK</sequence>
<gene>
    <name evidence="4" type="ORF">H8718_01285</name>
</gene>
<proteinExistence type="predicted"/>
<comment type="caution">
    <text evidence="4">The sequence shown here is derived from an EMBL/GenBank/DDBJ whole genome shotgun (WGS) entry which is preliminary data.</text>
</comment>
<dbReference type="EMBL" id="JACRSY010000002">
    <property type="protein sequence ID" value="MBC8578174.1"/>
    <property type="molecule type" value="Genomic_DNA"/>
</dbReference>
<keyword evidence="2" id="KW-0732">Signal</keyword>
<dbReference type="Pfam" id="PF00395">
    <property type="entry name" value="SLH"/>
    <property type="match status" value="2"/>
</dbReference>
<feature type="chain" id="PRO_5037942416" evidence="2">
    <location>
        <begin position="30"/>
        <end position="459"/>
    </location>
</feature>
<evidence type="ECO:0000313" key="5">
    <source>
        <dbReference type="Proteomes" id="UP000655830"/>
    </source>
</evidence>